<name>A0A9X6FE56_BACTU</name>
<dbReference type="PANTHER" id="PTHR32305">
    <property type="match status" value="1"/>
</dbReference>
<dbReference type="AlphaFoldDB" id="A0A9X6FE56"/>
<accession>A0A9X6FE56</accession>
<dbReference type="PANTHER" id="PTHR32305:SF17">
    <property type="entry name" value="TRNA NUCLEASE WAPA"/>
    <property type="match status" value="1"/>
</dbReference>
<dbReference type="Pfam" id="PF25023">
    <property type="entry name" value="TEN_YD-shell"/>
    <property type="match status" value="1"/>
</dbReference>
<proteinExistence type="predicted"/>
<evidence type="ECO:0000313" key="4">
    <source>
        <dbReference type="Proteomes" id="UP000194882"/>
    </source>
</evidence>
<dbReference type="Gene3D" id="2.180.10.10">
    <property type="entry name" value="RHS repeat-associated core"/>
    <property type="match status" value="1"/>
</dbReference>
<dbReference type="NCBIfam" id="TIGR03696">
    <property type="entry name" value="Rhs_assc_core"/>
    <property type="match status" value="1"/>
</dbReference>
<evidence type="ECO:0000259" key="2">
    <source>
        <dbReference type="Pfam" id="PF25023"/>
    </source>
</evidence>
<evidence type="ECO:0000256" key="1">
    <source>
        <dbReference type="ARBA" id="ARBA00022737"/>
    </source>
</evidence>
<gene>
    <name evidence="3" type="ORF">BK754_32260</name>
</gene>
<keyword evidence="1" id="KW-0677">Repeat</keyword>
<sequence>MTDQNREVVATYEYDSWGNVLKSDAKGIAADNPFGYEGYMYDKEIGMYYLIARYYNPEHGVFLSVDPDPGDEDDPVTMNGYMYGDNNPVMLTDPDGHFAWMALNAGFAAYDGYKAYKKNGWKAAAVAVGAGLVGGAAYKGAKLAYNTFKYGTKLKFTNITTKKSKPNFQANISLRQLHNRLGKAGWNQDTFYKNGLQIRNFTKNGRKITTRDGSSDGFNTADYYPRGKKKKNNVIKFRLKGKGKKVEKNR</sequence>
<reference evidence="3 4" key="1">
    <citation type="submission" date="2016-10" db="EMBL/GenBank/DDBJ databases">
        <title>Comparative genomics of Bacillus thuringiensis reveals a path to pathogens against multiple invertebrate hosts.</title>
        <authorList>
            <person name="Zheng J."/>
            <person name="Gao Q."/>
            <person name="Liu H."/>
            <person name="Peng D."/>
            <person name="Ruan L."/>
            <person name="Sun M."/>
        </authorList>
    </citation>
    <scope>NUCLEOTIDE SEQUENCE [LARGE SCALE GENOMIC DNA]</scope>
    <source>
        <strain evidence="3">BGSC 4I4</strain>
    </source>
</reference>
<comment type="caution">
    <text evidence="3">The sequence shown here is derived from an EMBL/GenBank/DDBJ whole genome shotgun (WGS) entry which is preliminary data.</text>
</comment>
<feature type="domain" description="Teneurin-like YD-shell" evidence="2">
    <location>
        <begin position="1"/>
        <end position="89"/>
    </location>
</feature>
<dbReference type="Proteomes" id="UP000194882">
    <property type="component" value="Unassembled WGS sequence"/>
</dbReference>
<dbReference type="InterPro" id="IPR022385">
    <property type="entry name" value="Rhs_assc_core"/>
</dbReference>
<evidence type="ECO:0000313" key="3">
    <source>
        <dbReference type="EMBL" id="OTY81885.1"/>
    </source>
</evidence>
<dbReference type="EMBL" id="NFDT01000272">
    <property type="protein sequence ID" value="OTY81885.1"/>
    <property type="molecule type" value="Genomic_DNA"/>
</dbReference>
<protein>
    <submittedName>
        <fullName evidence="3">Type IV secretion protein Rhs</fullName>
    </submittedName>
</protein>
<dbReference type="InterPro" id="IPR056823">
    <property type="entry name" value="TEN-like_YD-shell"/>
</dbReference>
<dbReference type="InterPro" id="IPR050708">
    <property type="entry name" value="T6SS_VgrG/RHS"/>
</dbReference>
<organism evidence="3 4">
    <name type="scientific">Bacillus thuringiensis serovar subtoxicus</name>
    <dbReference type="NCBI Taxonomy" id="475791"/>
    <lineage>
        <taxon>Bacteria</taxon>
        <taxon>Bacillati</taxon>
        <taxon>Bacillota</taxon>
        <taxon>Bacilli</taxon>
        <taxon>Bacillales</taxon>
        <taxon>Bacillaceae</taxon>
        <taxon>Bacillus</taxon>
        <taxon>Bacillus cereus group</taxon>
    </lineage>
</organism>